<keyword evidence="2" id="KW-1133">Transmembrane helix</keyword>
<feature type="transmembrane region" description="Helical" evidence="2">
    <location>
        <begin position="169"/>
        <end position="190"/>
    </location>
</feature>
<evidence type="ECO:0000256" key="1">
    <source>
        <dbReference type="SAM" id="MobiDB-lite"/>
    </source>
</evidence>
<proteinExistence type="predicted"/>
<dbReference type="OrthoDB" id="113484at2759"/>
<feature type="signal peptide" evidence="3">
    <location>
        <begin position="1"/>
        <end position="24"/>
    </location>
</feature>
<dbReference type="Proteomes" id="UP000028582">
    <property type="component" value="Unassembled WGS sequence"/>
</dbReference>
<keyword evidence="3" id="KW-0732">Signal</keyword>
<keyword evidence="2" id="KW-0812">Transmembrane</keyword>
<evidence type="ECO:0000256" key="2">
    <source>
        <dbReference type="SAM" id="Phobius"/>
    </source>
</evidence>
<evidence type="ECO:0000256" key="3">
    <source>
        <dbReference type="SAM" id="SignalP"/>
    </source>
</evidence>
<sequence>MRQRFCLVLLLFNFLECYIDLAHAKDTTKGVAEEPNSSHPTFQDVNAPQSVRSSATVHADERSDDDEEDEARGLNPLKELFRWKNKNVATLQSSPALMKEVEHLKRNPVIMKNLKSVKENPTVLKRLETLQSNPRLVESLQNAPTRQSVRKVRSYLSKDQYISDGTQKFLGVLGAITVFFGPLVLISLLVQL</sequence>
<gene>
    <name evidence="4" type="ORF">F444_05352</name>
</gene>
<accession>A0A081AMG5</accession>
<keyword evidence="2" id="KW-0472">Membrane</keyword>
<protein>
    <recommendedName>
        <fullName evidence="6">RxLR effector protein</fullName>
    </recommendedName>
</protein>
<evidence type="ECO:0000313" key="5">
    <source>
        <dbReference type="Proteomes" id="UP000028582"/>
    </source>
</evidence>
<reference evidence="4 5" key="1">
    <citation type="submission" date="2013-11" db="EMBL/GenBank/DDBJ databases">
        <title>The Genome Sequence of Phytophthora parasitica P1976.</title>
        <authorList>
            <consortium name="The Broad Institute Genomics Platform"/>
            <person name="Russ C."/>
            <person name="Tyler B."/>
            <person name="Panabieres F."/>
            <person name="Shan W."/>
            <person name="Tripathy S."/>
            <person name="Grunwald N."/>
            <person name="Machado M."/>
            <person name="Johnson C.S."/>
            <person name="Walker B."/>
            <person name="Young S."/>
            <person name="Zeng Q."/>
            <person name="Gargeya S."/>
            <person name="Fitzgerald M."/>
            <person name="Haas B."/>
            <person name="Abouelleil A."/>
            <person name="Allen A.W."/>
            <person name="Alvarado L."/>
            <person name="Arachchi H.M."/>
            <person name="Berlin A.M."/>
            <person name="Chapman S.B."/>
            <person name="Gainer-Dewar J."/>
            <person name="Goldberg J."/>
            <person name="Griggs A."/>
            <person name="Gujja S."/>
            <person name="Hansen M."/>
            <person name="Howarth C."/>
            <person name="Imamovic A."/>
            <person name="Ireland A."/>
            <person name="Larimer J."/>
            <person name="McCowan C."/>
            <person name="Murphy C."/>
            <person name="Pearson M."/>
            <person name="Poon T.W."/>
            <person name="Priest M."/>
            <person name="Roberts A."/>
            <person name="Saif S."/>
            <person name="Shea T."/>
            <person name="Sisk P."/>
            <person name="Sykes S."/>
            <person name="Wortman J."/>
            <person name="Nusbaum C."/>
            <person name="Birren B."/>
        </authorList>
    </citation>
    <scope>NUCLEOTIDE SEQUENCE [LARGE SCALE GENOMIC DNA]</scope>
    <source>
        <strain evidence="4 5">P1976</strain>
    </source>
</reference>
<dbReference type="AlphaFoldDB" id="A0A081AMG5"/>
<organism evidence="4 5">
    <name type="scientific">Phytophthora nicotianae P1976</name>
    <dbReference type="NCBI Taxonomy" id="1317066"/>
    <lineage>
        <taxon>Eukaryota</taxon>
        <taxon>Sar</taxon>
        <taxon>Stramenopiles</taxon>
        <taxon>Oomycota</taxon>
        <taxon>Peronosporomycetes</taxon>
        <taxon>Peronosporales</taxon>
        <taxon>Peronosporaceae</taxon>
        <taxon>Phytophthora</taxon>
    </lineage>
</organism>
<name>A0A081AMG5_PHYNI</name>
<comment type="caution">
    <text evidence="4">The sequence shown here is derived from an EMBL/GenBank/DDBJ whole genome shotgun (WGS) entry which is preliminary data.</text>
</comment>
<evidence type="ECO:0008006" key="6">
    <source>
        <dbReference type="Google" id="ProtNLM"/>
    </source>
</evidence>
<feature type="chain" id="PRO_5001754278" description="RxLR effector protein" evidence="3">
    <location>
        <begin position="25"/>
        <end position="192"/>
    </location>
</feature>
<evidence type="ECO:0000313" key="4">
    <source>
        <dbReference type="EMBL" id="ETO80076.1"/>
    </source>
</evidence>
<feature type="region of interest" description="Disordered" evidence="1">
    <location>
        <begin position="30"/>
        <end position="71"/>
    </location>
</feature>
<feature type="compositionally biased region" description="Polar residues" evidence="1">
    <location>
        <begin position="35"/>
        <end position="56"/>
    </location>
</feature>
<dbReference type="EMBL" id="ANJA01001039">
    <property type="protein sequence ID" value="ETO80076.1"/>
    <property type="molecule type" value="Genomic_DNA"/>
</dbReference>